<dbReference type="Pfam" id="PF01048">
    <property type="entry name" value="PNP_UDP_1"/>
    <property type="match status" value="1"/>
</dbReference>
<keyword evidence="3" id="KW-0028">Amino-acid biosynthesis</keyword>
<gene>
    <name evidence="7" type="ORF">H8695_08685</name>
</gene>
<protein>
    <recommendedName>
        <fullName evidence="2">adenosylhomocysteine nucleosidase</fullName>
        <ecNumber evidence="2">3.2.2.9</ecNumber>
    </recommendedName>
</protein>
<evidence type="ECO:0000256" key="1">
    <source>
        <dbReference type="ARBA" id="ARBA00004945"/>
    </source>
</evidence>
<evidence type="ECO:0000256" key="5">
    <source>
        <dbReference type="ARBA" id="ARBA00023167"/>
    </source>
</evidence>
<keyword evidence="7" id="KW-0326">Glycosidase</keyword>
<evidence type="ECO:0000256" key="3">
    <source>
        <dbReference type="ARBA" id="ARBA00022605"/>
    </source>
</evidence>
<dbReference type="InterPro" id="IPR000845">
    <property type="entry name" value="Nucleoside_phosphorylase_d"/>
</dbReference>
<name>A0A926DGR4_9FIRM</name>
<dbReference type="AlphaFoldDB" id="A0A926DGR4"/>
<dbReference type="RefSeq" id="WP_249300635.1">
    <property type="nucleotide sequence ID" value="NZ_JACRSP010000003.1"/>
</dbReference>
<dbReference type="PANTHER" id="PTHR46832">
    <property type="entry name" value="5'-METHYLTHIOADENOSINE/S-ADENOSYLHOMOCYSTEINE NUCLEOSIDASE"/>
    <property type="match status" value="1"/>
</dbReference>
<evidence type="ECO:0000259" key="6">
    <source>
        <dbReference type="Pfam" id="PF01048"/>
    </source>
</evidence>
<evidence type="ECO:0000313" key="7">
    <source>
        <dbReference type="EMBL" id="MBC8536760.1"/>
    </source>
</evidence>
<reference evidence="7" key="1">
    <citation type="submission" date="2020-08" db="EMBL/GenBank/DDBJ databases">
        <title>Genome public.</title>
        <authorList>
            <person name="Liu C."/>
            <person name="Sun Q."/>
        </authorList>
    </citation>
    <scope>NUCLEOTIDE SEQUENCE</scope>
    <source>
        <strain evidence="7">BX7</strain>
    </source>
</reference>
<feature type="domain" description="Nucleoside phosphorylase" evidence="6">
    <location>
        <begin position="3"/>
        <end position="220"/>
    </location>
</feature>
<evidence type="ECO:0000256" key="2">
    <source>
        <dbReference type="ARBA" id="ARBA00011974"/>
    </source>
</evidence>
<dbReference type="GO" id="GO:0009164">
    <property type="term" value="P:nucleoside catabolic process"/>
    <property type="evidence" value="ECO:0007669"/>
    <property type="project" value="InterPro"/>
</dbReference>
<dbReference type="Proteomes" id="UP000620366">
    <property type="component" value="Unassembled WGS sequence"/>
</dbReference>
<dbReference type="SUPFAM" id="SSF53167">
    <property type="entry name" value="Purine and uridine phosphorylases"/>
    <property type="match status" value="1"/>
</dbReference>
<dbReference type="NCBIfam" id="NF004079">
    <property type="entry name" value="PRK05584.1"/>
    <property type="match status" value="1"/>
</dbReference>
<evidence type="ECO:0000313" key="8">
    <source>
        <dbReference type="Proteomes" id="UP000620366"/>
    </source>
</evidence>
<dbReference type="GO" id="GO:0008930">
    <property type="term" value="F:methylthioadenosine nucleosidase activity"/>
    <property type="evidence" value="ECO:0007669"/>
    <property type="project" value="InterPro"/>
</dbReference>
<dbReference type="CDD" id="cd09008">
    <property type="entry name" value="MTAN"/>
    <property type="match status" value="1"/>
</dbReference>
<dbReference type="GO" id="GO:0019284">
    <property type="term" value="P:L-methionine salvage from S-adenosylmethionine"/>
    <property type="evidence" value="ECO:0007669"/>
    <property type="project" value="TreeGrafter"/>
</dbReference>
<evidence type="ECO:0000256" key="4">
    <source>
        <dbReference type="ARBA" id="ARBA00022801"/>
    </source>
</evidence>
<keyword evidence="5" id="KW-0486">Methionine biosynthesis</keyword>
<comment type="caution">
    <text evidence="7">The sequence shown here is derived from an EMBL/GenBank/DDBJ whole genome shotgun (WGS) entry which is preliminary data.</text>
</comment>
<accession>A0A926DGR4</accession>
<dbReference type="NCBIfam" id="TIGR01704">
    <property type="entry name" value="MTA_SAH-Nsdase"/>
    <property type="match status" value="1"/>
</dbReference>
<proteinExistence type="predicted"/>
<organism evidence="7 8">
    <name type="scientific">Feifania hominis</name>
    <dbReference type="NCBI Taxonomy" id="2763660"/>
    <lineage>
        <taxon>Bacteria</taxon>
        <taxon>Bacillati</taxon>
        <taxon>Bacillota</taxon>
        <taxon>Clostridia</taxon>
        <taxon>Eubacteriales</taxon>
        <taxon>Feifaniaceae</taxon>
        <taxon>Feifania</taxon>
    </lineage>
</organism>
<dbReference type="GO" id="GO:0008782">
    <property type="term" value="F:adenosylhomocysteine nucleosidase activity"/>
    <property type="evidence" value="ECO:0007669"/>
    <property type="project" value="UniProtKB-EC"/>
</dbReference>
<comment type="pathway">
    <text evidence="1">Amino-acid biosynthesis; L-methionine biosynthesis via salvage pathway; S-methyl-5-thio-alpha-D-ribose 1-phosphate from S-methyl-5'-thioadenosine (hydrolase route): step 1/2.</text>
</comment>
<dbReference type="EC" id="3.2.2.9" evidence="2"/>
<sequence length="225" mass="24084">MKTYGIIAALDGELSSLLELMDGAETRELLGHTYYIGRIGGSRVVATVSGVGKVNAAVTCMSLIGAFQPDFVLNIGLGGALDDALRLGDITVADTVTYHDICPGDILDNYYPEGGRFHADRDLNRRITEACARLGEPCRLCTVATGDQFIESTERKNAIRAATGAACCEMEGGAIAQVCVMHGVPFSVIRMISDSADEAADDSFDRFLKTSVKTYNQIVKMLCEA</sequence>
<keyword evidence="8" id="KW-1185">Reference proteome</keyword>
<dbReference type="PANTHER" id="PTHR46832:SF1">
    <property type="entry name" value="5'-METHYLTHIOADENOSINE_S-ADENOSYLHOMOCYSTEINE NUCLEOSIDASE"/>
    <property type="match status" value="1"/>
</dbReference>
<dbReference type="GO" id="GO:0005829">
    <property type="term" value="C:cytosol"/>
    <property type="evidence" value="ECO:0007669"/>
    <property type="project" value="TreeGrafter"/>
</dbReference>
<keyword evidence="4 7" id="KW-0378">Hydrolase</keyword>
<dbReference type="InterPro" id="IPR035994">
    <property type="entry name" value="Nucleoside_phosphorylase_sf"/>
</dbReference>
<dbReference type="GO" id="GO:0019509">
    <property type="term" value="P:L-methionine salvage from methylthioadenosine"/>
    <property type="evidence" value="ECO:0007669"/>
    <property type="project" value="InterPro"/>
</dbReference>
<dbReference type="InterPro" id="IPR010049">
    <property type="entry name" value="MTA_SAH_Nsdase"/>
</dbReference>
<dbReference type="Gene3D" id="3.40.50.1580">
    <property type="entry name" value="Nucleoside phosphorylase domain"/>
    <property type="match status" value="1"/>
</dbReference>
<dbReference type="EMBL" id="JACRSP010000003">
    <property type="protein sequence ID" value="MBC8536760.1"/>
    <property type="molecule type" value="Genomic_DNA"/>
</dbReference>